<dbReference type="AlphaFoldDB" id="A0A5B8N0K5"/>
<dbReference type="OrthoDB" id="5860827at2759"/>
<keyword evidence="1" id="KW-0472">Membrane</keyword>
<organism evidence="3 4">
    <name type="scientific">Chloropicon primus</name>
    <dbReference type="NCBI Taxonomy" id="1764295"/>
    <lineage>
        <taxon>Eukaryota</taxon>
        <taxon>Viridiplantae</taxon>
        <taxon>Chlorophyta</taxon>
        <taxon>Chloropicophyceae</taxon>
        <taxon>Chloropicales</taxon>
        <taxon>Chloropicaceae</taxon>
        <taxon>Chloropicon</taxon>
    </lineage>
</organism>
<keyword evidence="2" id="KW-0732">Signal</keyword>
<evidence type="ECO:0000256" key="2">
    <source>
        <dbReference type="SAM" id="SignalP"/>
    </source>
</evidence>
<name>A0A5B8N0K5_9CHLO</name>
<reference evidence="3 4" key="1">
    <citation type="submission" date="2018-07" db="EMBL/GenBank/DDBJ databases">
        <title>The complete nuclear genome of the prasinophyte Chloropicon primus (CCMP1205).</title>
        <authorList>
            <person name="Pombert J.-F."/>
            <person name="Otis C."/>
            <person name="Turmel M."/>
            <person name="Lemieux C."/>
        </authorList>
    </citation>
    <scope>NUCLEOTIDE SEQUENCE [LARGE SCALE GENOMIC DNA]</scope>
    <source>
        <strain evidence="3 4">CCMP1205</strain>
    </source>
</reference>
<dbReference type="PANTHER" id="PTHR12861:SF3">
    <property type="entry name" value="TRANSLOCON-ASSOCIATED PROTEIN SUBUNIT BETA"/>
    <property type="match status" value="1"/>
</dbReference>
<feature type="signal peptide" evidence="2">
    <location>
        <begin position="1"/>
        <end position="25"/>
    </location>
</feature>
<dbReference type="Pfam" id="PF05753">
    <property type="entry name" value="TRAP_beta"/>
    <property type="match status" value="1"/>
</dbReference>
<dbReference type="PANTHER" id="PTHR12861">
    <property type="entry name" value="TRANSLOCON-ASSOCIATED PROTEIN, BETA SUBUNIT PRECURSOR TRAP-BETA SIGNAL SEQUENCE RECEPTOR BETA SUBUNIT"/>
    <property type="match status" value="1"/>
</dbReference>
<accession>A0A5B8N0K5</accession>
<gene>
    <name evidence="3" type="ORF">A3770_20p85890</name>
</gene>
<evidence type="ECO:0000313" key="4">
    <source>
        <dbReference type="Proteomes" id="UP000316726"/>
    </source>
</evidence>
<sequence>MKRVQEKVVLVAVVAAVCLAGCVTADAQEKVKGAFVHVHKDFDVFEGTVGKDMEFTVEIHNMGDGDAYNVDFFDDAIEKEDGKSFKLKEGSFKNHFDKIEAGDYVTFKQVIVPLAAGPLLLPSSVVTYTEDKSGGKKTSVIGSVDGFNVMTSTQANTKNLLAFGKYASFGFCKTLGDWVRFAAFAVVIGTIVVGKSAFSKTKKLNEARKRKAARKALGVDDIKDD</sequence>
<dbReference type="EMBL" id="CP031053">
    <property type="protein sequence ID" value="QDZ26071.1"/>
    <property type="molecule type" value="Genomic_DNA"/>
</dbReference>
<evidence type="ECO:0000313" key="3">
    <source>
        <dbReference type="EMBL" id="QDZ26071.1"/>
    </source>
</evidence>
<dbReference type="Proteomes" id="UP000316726">
    <property type="component" value="Chromosome 20"/>
</dbReference>
<evidence type="ECO:0008006" key="5">
    <source>
        <dbReference type="Google" id="ProtNLM"/>
    </source>
</evidence>
<protein>
    <recommendedName>
        <fullName evidence="5">Translocon-associated protein subunit alpha</fullName>
    </recommendedName>
</protein>
<keyword evidence="1" id="KW-0812">Transmembrane</keyword>
<evidence type="ECO:0000256" key="1">
    <source>
        <dbReference type="SAM" id="Phobius"/>
    </source>
</evidence>
<keyword evidence="1" id="KW-1133">Transmembrane helix</keyword>
<dbReference type="STRING" id="1764295.A0A5B8N0K5"/>
<feature type="chain" id="PRO_5022837524" description="Translocon-associated protein subunit alpha" evidence="2">
    <location>
        <begin position="26"/>
        <end position="225"/>
    </location>
</feature>
<keyword evidence="4" id="KW-1185">Reference proteome</keyword>
<feature type="transmembrane region" description="Helical" evidence="1">
    <location>
        <begin position="178"/>
        <end position="198"/>
    </location>
</feature>
<proteinExistence type="predicted"/>